<organism evidence="2 3">
    <name type="scientific">Novosphingobium silvae</name>
    <dbReference type="NCBI Taxonomy" id="2692619"/>
    <lineage>
        <taxon>Bacteria</taxon>
        <taxon>Pseudomonadati</taxon>
        <taxon>Pseudomonadota</taxon>
        <taxon>Alphaproteobacteria</taxon>
        <taxon>Sphingomonadales</taxon>
        <taxon>Sphingomonadaceae</taxon>
        <taxon>Novosphingobium</taxon>
    </lineage>
</organism>
<accession>A0A7X4GJQ7</accession>
<dbReference type="RefSeq" id="WP_160986644.1">
    <property type="nucleotide sequence ID" value="NZ_WVTD01000011.1"/>
</dbReference>
<feature type="signal peptide" evidence="1">
    <location>
        <begin position="1"/>
        <end position="19"/>
    </location>
</feature>
<dbReference type="AlphaFoldDB" id="A0A7X4GJQ7"/>
<proteinExistence type="predicted"/>
<name>A0A7X4GJQ7_9SPHN</name>
<dbReference type="Proteomes" id="UP000465810">
    <property type="component" value="Unassembled WGS sequence"/>
</dbReference>
<reference evidence="2 3" key="1">
    <citation type="submission" date="2019-12" db="EMBL/GenBank/DDBJ databases">
        <authorList>
            <person name="Feng G."/>
            <person name="Zhu H."/>
        </authorList>
    </citation>
    <scope>NUCLEOTIDE SEQUENCE [LARGE SCALE GENOMIC DNA]</scope>
    <source>
        <strain evidence="2 3">FGD1</strain>
    </source>
</reference>
<evidence type="ECO:0000313" key="3">
    <source>
        <dbReference type="Proteomes" id="UP000465810"/>
    </source>
</evidence>
<dbReference type="EMBL" id="WVTD01000011">
    <property type="protein sequence ID" value="MYL99017.1"/>
    <property type="molecule type" value="Genomic_DNA"/>
</dbReference>
<feature type="chain" id="PRO_5031431939" evidence="1">
    <location>
        <begin position="20"/>
        <end position="165"/>
    </location>
</feature>
<evidence type="ECO:0000256" key="1">
    <source>
        <dbReference type="SAM" id="SignalP"/>
    </source>
</evidence>
<protein>
    <submittedName>
        <fullName evidence="2">Uncharacterized protein</fullName>
    </submittedName>
</protein>
<keyword evidence="1" id="KW-0732">Signal</keyword>
<gene>
    <name evidence="2" type="ORF">GR702_14715</name>
</gene>
<sequence>MIRPLACLLLAAVVLGGAAADARESLGLYGGWGAFRDPLVPRCYAIAMAEPNARARDYQPYVAIGTWPRRSSRSQVHFRLSRRLASGRPVTLRIADRRIVLTAGEADAWPRNDTDNAAIVAAMRSARTMTVSARDARGRTFADSWALPGAASAMDAALIACARLR</sequence>
<keyword evidence="3" id="KW-1185">Reference proteome</keyword>
<comment type="caution">
    <text evidence="2">The sequence shown here is derived from an EMBL/GenBank/DDBJ whole genome shotgun (WGS) entry which is preliminary data.</text>
</comment>
<evidence type="ECO:0000313" key="2">
    <source>
        <dbReference type="EMBL" id="MYL99017.1"/>
    </source>
</evidence>